<dbReference type="HAMAP" id="MF_01114">
    <property type="entry name" value="RecX"/>
    <property type="match status" value="1"/>
</dbReference>
<proteinExistence type="inferred from homology"/>
<gene>
    <name evidence="5" type="primary">recX</name>
    <name evidence="10" type="ORF">MBO_00025</name>
</gene>
<feature type="compositionally biased region" description="Basic residues" evidence="6">
    <location>
        <begin position="89"/>
        <end position="98"/>
    </location>
</feature>
<organism evidence="10 11">
    <name type="scientific">Moraxella bovoculi 237</name>
    <dbReference type="NCBI Taxonomy" id="743974"/>
    <lineage>
        <taxon>Bacteria</taxon>
        <taxon>Pseudomonadati</taxon>
        <taxon>Pseudomonadota</taxon>
        <taxon>Gammaproteobacteria</taxon>
        <taxon>Moraxellales</taxon>
        <taxon>Moraxellaceae</taxon>
        <taxon>Moraxella</taxon>
    </lineage>
</organism>
<dbReference type="AlphaFoldDB" id="A0A066UPT6"/>
<feature type="domain" description="RecX first three-helical" evidence="9">
    <location>
        <begin position="148"/>
        <end position="182"/>
    </location>
</feature>
<name>A0A066UPT6_9GAMM</name>
<keyword evidence="11" id="KW-1185">Reference proteome</keyword>
<dbReference type="InterPro" id="IPR053925">
    <property type="entry name" value="RecX_HTH_3rd"/>
</dbReference>
<feature type="domain" description="RecX third three-helical" evidence="8">
    <location>
        <begin position="259"/>
        <end position="301"/>
    </location>
</feature>
<dbReference type="GO" id="GO:0006282">
    <property type="term" value="P:regulation of DNA repair"/>
    <property type="evidence" value="ECO:0007669"/>
    <property type="project" value="UniProtKB-UniRule"/>
</dbReference>
<dbReference type="PANTHER" id="PTHR33602:SF1">
    <property type="entry name" value="REGULATORY PROTEIN RECX FAMILY PROTEIN"/>
    <property type="match status" value="1"/>
</dbReference>
<feature type="compositionally biased region" description="Basic and acidic residues" evidence="6">
    <location>
        <begin position="57"/>
        <end position="73"/>
    </location>
</feature>
<dbReference type="Pfam" id="PF02631">
    <property type="entry name" value="RecX_HTH2"/>
    <property type="match status" value="1"/>
</dbReference>
<dbReference type="InterPro" id="IPR003783">
    <property type="entry name" value="Regulatory_RecX"/>
</dbReference>
<dbReference type="RefSeq" id="WP_036361690.1">
    <property type="nucleotide sequence ID" value="NZ_AOMT01000001.1"/>
</dbReference>
<dbReference type="InterPro" id="IPR036388">
    <property type="entry name" value="WH-like_DNA-bd_sf"/>
</dbReference>
<keyword evidence="4 5" id="KW-0963">Cytoplasm</keyword>
<dbReference type="InterPro" id="IPR053924">
    <property type="entry name" value="RecX_HTH_2nd"/>
</dbReference>
<evidence type="ECO:0000256" key="5">
    <source>
        <dbReference type="HAMAP-Rule" id="MF_01114"/>
    </source>
</evidence>
<comment type="function">
    <text evidence="5">Modulates RecA activity.</text>
</comment>
<dbReference type="Pfam" id="PF21982">
    <property type="entry name" value="RecX_HTH1"/>
    <property type="match status" value="1"/>
</dbReference>
<dbReference type="Pfam" id="PF21981">
    <property type="entry name" value="RecX_HTH3"/>
    <property type="match status" value="1"/>
</dbReference>
<evidence type="ECO:0000313" key="11">
    <source>
        <dbReference type="Proteomes" id="UP000035860"/>
    </source>
</evidence>
<protein>
    <recommendedName>
        <fullName evidence="3 5">Regulatory protein RecX</fullName>
    </recommendedName>
</protein>
<sequence>MTTIKTLAEILADMGEPVSADSPDGNTHQPSTKIKKTQSTQSDNPTARKSTQNPWQDFHELTLSEPKKTRLSDNDAIDEPDLPTPSNTSKKHKSRNKPKAVPQPNMTHVLADNNQTILDESTIQALQKVDIEPVYQDDKTVNRLRWLAFYYLSNRELSQKQLRQKLLDKDCDPDMVSDLLDEFADKGYQSDERCAHMLIRESVRRGRGKRHISQSLKKAGIDLPYSLDEIIDQAGIESISDGTILDDETSAQSEINWLKLAIEARCKKYGNTTPKDPKEKARQLRFLQYRGFEMGVCFDALKYTLDHLDELI</sequence>
<comment type="caution">
    <text evidence="10">The sequence shown here is derived from an EMBL/GenBank/DDBJ whole genome shotgun (WGS) entry which is preliminary data.</text>
</comment>
<dbReference type="GO" id="GO:0005737">
    <property type="term" value="C:cytoplasm"/>
    <property type="evidence" value="ECO:0007669"/>
    <property type="project" value="UniProtKB-SubCell"/>
</dbReference>
<reference evidence="10 11" key="1">
    <citation type="journal article" date="2014" name="Genome Announc.">
        <title>Draft Genome Sequence of Moraxella bovoculi Strain 237T (ATCC BAA-1259T) Isolated from a Calf with Infectious Bovine Keratoconjunctivitis.</title>
        <authorList>
            <person name="Calcutt M.J."/>
            <person name="Foecking M.F."/>
            <person name="Martin N.T."/>
            <person name="Mhlanga-Mutangadura T."/>
            <person name="Reilly T.J."/>
        </authorList>
    </citation>
    <scope>NUCLEOTIDE SEQUENCE [LARGE SCALE GENOMIC DNA]</scope>
    <source>
        <strain evidence="10 11">237</strain>
    </source>
</reference>
<dbReference type="eggNOG" id="COG2137">
    <property type="taxonomic scope" value="Bacteria"/>
</dbReference>
<comment type="similarity">
    <text evidence="2 5">Belongs to the RecX family.</text>
</comment>
<comment type="subcellular location">
    <subcellularLocation>
        <location evidence="1 5">Cytoplasm</location>
    </subcellularLocation>
</comment>
<feature type="domain" description="RecX second three-helical" evidence="7">
    <location>
        <begin position="190"/>
        <end position="222"/>
    </location>
</feature>
<accession>A0A066UPT6</accession>
<evidence type="ECO:0000256" key="2">
    <source>
        <dbReference type="ARBA" id="ARBA00009695"/>
    </source>
</evidence>
<dbReference type="EMBL" id="AOMT01000001">
    <property type="protein sequence ID" value="KDN26149.1"/>
    <property type="molecule type" value="Genomic_DNA"/>
</dbReference>
<evidence type="ECO:0000313" key="10">
    <source>
        <dbReference type="EMBL" id="KDN26149.1"/>
    </source>
</evidence>
<feature type="region of interest" description="Disordered" evidence="6">
    <location>
        <begin position="1"/>
        <end position="106"/>
    </location>
</feature>
<feature type="compositionally biased region" description="Polar residues" evidence="6">
    <location>
        <begin position="24"/>
        <end position="55"/>
    </location>
</feature>
<evidence type="ECO:0000256" key="4">
    <source>
        <dbReference type="ARBA" id="ARBA00022490"/>
    </source>
</evidence>
<evidence type="ECO:0000259" key="9">
    <source>
        <dbReference type="Pfam" id="PF21982"/>
    </source>
</evidence>
<evidence type="ECO:0000259" key="7">
    <source>
        <dbReference type="Pfam" id="PF02631"/>
    </source>
</evidence>
<evidence type="ECO:0000256" key="6">
    <source>
        <dbReference type="SAM" id="MobiDB-lite"/>
    </source>
</evidence>
<dbReference type="PANTHER" id="PTHR33602">
    <property type="entry name" value="REGULATORY PROTEIN RECX FAMILY PROTEIN"/>
    <property type="match status" value="1"/>
</dbReference>
<evidence type="ECO:0000259" key="8">
    <source>
        <dbReference type="Pfam" id="PF21981"/>
    </source>
</evidence>
<dbReference type="Proteomes" id="UP000035860">
    <property type="component" value="Unassembled WGS sequence"/>
</dbReference>
<dbReference type="Gene3D" id="1.10.10.10">
    <property type="entry name" value="Winged helix-like DNA-binding domain superfamily/Winged helix DNA-binding domain"/>
    <property type="match status" value="3"/>
</dbReference>
<dbReference type="InterPro" id="IPR053926">
    <property type="entry name" value="RecX_HTH_1st"/>
</dbReference>
<evidence type="ECO:0000256" key="1">
    <source>
        <dbReference type="ARBA" id="ARBA00004496"/>
    </source>
</evidence>
<evidence type="ECO:0000256" key="3">
    <source>
        <dbReference type="ARBA" id="ARBA00018111"/>
    </source>
</evidence>